<sequence length="336" mass="36803">MGSSAKRKKEKKKDFQKPKLKVGKTKPKASNHTSTSFQAKSIVLKQQSLSTSAPTVAAQFEHHLSLLTSKNDTQRRDSLAYLTTALASLPPGTALPQPGPTILAKVEPLLISISNGVRQQALKFIQELPAGDVRSRIEPLLLRTQAGLTNLAQDIRSSSLEILDWLLEVAGEELVSCPGGWTRTLGIFQGLLGVKSDPKSGAWTSTRTVKSGADKLYAKQLSTLSNLLRAGIVEAVALQSQIGNDFWFPLCQTEQHMLPLGSNPFEHLNLFGHRRNDKDQMLEDVEDRRRTFLEYAMPAVQAAIASAKGEGGEVGRAAAQLRKAVDEGMREYEHRT</sequence>
<dbReference type="Proteomes" id="UP001186974">
    <property type="component" value="Unassembled WGS sequence"/>
</dbReference>
<name>A0ACC3D8B4_9PEZI</name>
<comment type="caution">
    <text evidence="1">The sequence shown here is derived from an EMBL/GenBank/DDBJ whole genome shotgun (WGS) entry which is preliminary data.</text>
</comment>
<dbReference type="EMBL" id="JAWDJW010006933">
    <property type="protein sequence ID" value="KAK3063240.1"/>
    <property type="molecule type" value="Genomic_DNA"/>
</dbReference>
<gene>
    <name evidence="1" type="ORF">LTS18_001981</name>
</gene>
<accession>A0ACC3D8B4</accession>
<reference evidence="1" key="1">
    <citation type="submission" date="2024-09" db="EMBL/GenBank/DDBJ databases">
        <title>Black Yeasts Isolated from many extreme environments.</title>
        <authorList>
            <person name="Coleine C."/>
            <person name="Stajich J.E."/>
            <person name="Selbmann L."/>
        </authorList>
    </citation>
    <scope>NUCLEOTIDE SEQUENCE</scope>
    <source>
        <strain evidence="1">CCFEE 5737</strain>
    </source>
</reference>
<evidence type="ECO:0000313" key="1">
    <source>
        <dbReference type="EMBL" id="KAK3063240.1"/>
    </source>
</evidence>
<protein>
    <submittedName>
        <fullName evidence="1">Uncharacterized protein</fullName>
    </submittedName>
</protein>
<organism evidence="1 2">
    <name type="scientific">Coniosporium uncinatum</name>
    <dbReference type="NCBI Taxonomy" id="93489"/>
    <lineage>
        <taxon>Eukaryota</taxon>
        <taxon>Fungi</taxon>
        <taxon>Dikarya</taxon>
        <taxon>Ascomycota</taxon>
        <taxon>Pezizomycotina</taxon>
        <taxon>Dothideomycetes</taxon>
        <taxon>Dothideomycetes incertae sedis</taxon>
        <taxon>Coniosporium</taxon>
    </lineage>
</organism>
<proteinExistence type="predicted"/>
<keyword evidence="2" id="KW-1185">Reference proteome</keyword>
<evidence type="ECO:0000313" key="2">
    <source>
        <dbReference type="Proteomes" id="UP001186974"/>
    </source>
</evidence>